<dbReference type="InterPro" id="IPR051792">
    <property type="entry name" value="GGT_bact"/>
</dbReference>
<dbReference type="PANTHER" id="PTHR43199:SF1">
    <property type="entry name" value="GLUTATHIONE HYDROLASE PROENZYME"/>
    <property type="match status" value="1"/>
</dbReference>
<dbReference type="InterPro" id="IPR029055">
    <property type="entry name" value="Ntn_hydrolases_N"/>
</dbReference>
<dbReference type="GO" id="GO:0016787">
    <property type="term" value="F:hydrolase activity"/>
    <property type="evidence" value="ECO:0007669"/>
    <property type="project" value="UniProtKB-KW"/>
</dbReference>
<evidence type="ECO:0000256" key="1">
    <source>
        <dbReference type="ARBA" id="ARBA00009381"/>
    </source>
</evidence>
<evidence type="ECO:0000256" key="3">
    <source>
        <dbReference type="ARBA" id="ARBA00022801"/>
    </source>
</evidence>
<dbReference type="InterPro" id="IPR043138">
    <property type="entry name" value="GGT_lsub"/>
</dbReference>
<dbReference type="Gene3D" id="1.10.246.130">
    <property type="match status" value="1"/>
</dbReference>
<comment type="similarity">
    <text evidence="1">Belongs to the gamma-glutamyltransferase family.</text>
</comment>
<dbReference type="STRING" id="28181.BEN30_02895"/>
<evidence type="ECO:0000313" key="7">
    <source>
        <dbReference type="Proteomes" id="UP000095347"/>
    </source>
</evidence>
<keyword evidence="4" id="KW-0865">Zymogen</keyword>
<gene>
    <name evidence="6" type="ORF">BEN30_02895</name>
</gene>
<evidence type="ECO:0000256" key="2">
    <source>
        <dbReference type="ARBA" id="ARBA00022679"/>
    </source>
</evidence>
<organism evidence="6 7">
    <name type="scientific">Magnetovibrio blakemorei</name>
    <dbReference type="NCBI Taxonomy" id="28181"/>
    <lineage>
        <taxon>Bacteria</taxon>
        <taxon>Pseudomonadati</taxon>
        <taxon>Pseudomonadota</taxon>
        <taxon>Alphaproteobacteria</taxon>
        <taxon>Rhodospirillales</taxon>
        <taxon>Magnetovibrionaceae</taxon>
        <taxon>Magnetovibrio</taxon>
    </lineage>
</organism>
<keyword evidence="5" id="KW-0732">Signal</keyword>
<keyword evidence="2" id="KW-0808">Transferase</keyword>
<accession>A0A1E5QBR8</accession>
<dbReference type="Pfam" id="PF01019">
    <property type="entry name" value="G_glu_transpept"/>
    <property type="match status" value="2"/>
</dbReference>
<reference evidence="7" key="1">
    <citation type="submission" date="2016-07" db="EMBL/GenBank/DDBJ databases">
        <authorList>
            <person name="Florea S."/>
            <person name="Webb J.S."/>
            <person name="Jaromczyk J."/>
            <person name="Schardl C.L."/>
        </authorList>
    </citation>
    <scope>NUCLEOTIDE SEQUENCE [LARGE SCALE GENOMIC DNA]</scope>
    <source>
        <strain evidence="7">MV-1</strain>
    </source>
</reference>
<keyword evidence="3" id="KW-0378">Hydrolase</keyword>
<dbReference type="PRINTS" id="PR01210">
    <property type="entry name" value="GGTRANSPTASE"/>
</dbReference>
<dbReference type="AlphaFoldDB" id="A0A1E5QBR8"/>
<feature type="chain" id="PRO_5009184201" description="Gamma-glutamyltransferase" evidence="5">
    <location>
        <begin position="28"/>
        <end position="549"/>
    </location>
</feature>
<evidence type="ECO:0000256" key="4">
    <source>
        <dbReference type="ARBA" id="ARBA00023145"/>
    </source>
</evidence>
<dbReference type="PANTHER" id="PTHR43199">
    <property type="entry name" value="GLUTATHIONE HYDROLASE"/>
    <property type="match status" value="1"/>
</dbReference>
<dbReference type="PROSITE" id="PS51257">
    <property type="entry name" value="PROKAR_LIPOPROTEIN"/>
    <property type="match status" value="1"/>
</dbReference>
<proteinExistence type="inferred from homology"/>
<feature type="signal peptide" evidence="5">
    <location>
        <begin position="1"/>
        <end position="27"/>
    </location>
</feature>
<dbReference type="EMBL" id="MCGG01000006">
    <property type="protein sequence ID" value="OEJ69515.1"/>
    <property type="molecule type" value="Genomic_DNA"/>
</dbReference>
<dbReference type="Proteomes" id="UP000095347">
    <property type="component" value="Unassembled WGS sequence"/>
</dbReference>
<sequence length="549" mass="56533">MQTKAPKQNRQLTARAVLIATTLAVSACGTSEPALPKGSIGFIGGFLGGVVADEPRAALIGRDVLSSGGTAADAVSAMYFTMAVTLPSRAGLGGGGMCVAFDQKSGKTEVLDFVSDAPTSISPTADRPSAIPGNPRGFFALQARYGKLLWRQVIAPAEQLARFGHPASRAFAQDLADIGPAILGDPGARTVFAAKSGIDVAREGDSLVQLELASTLGLLRARGVGPFYTGPFASNFVEGVQKAGGSLTVEELRRFTPQWRDSVRVEVDNSVAHFAPPPASASTQTAVMLAMINENGRFEDVDEGERAHLMAETGLLAFADRETWMNAQGQGPKDASGLVDANRIETLAQGLGVQTKSDPMKFAPRPQNRHESPNTTTFMAADPGGNAVACAVSMNASFGTGRIVAGSGVLLAAAPGIGGRGPIGLAPMLMVNENSKEFRIAAGANGGVAAPSALVNVLARITRMDQSAKDAVGAPRVHHGGDPDVTYYEPGLSAEALAHLSQSGHRTAATPVLGTVNVLYCPGGLPTKPATCQMVADPRGLGLAAGSMQ</sequence>
<evidence type="ECO:0000256" key="5">
    <source>
        <dbReference type="SAM" id="SignalP"/>
    </source>
</evidence>
<evidence type="ECO:0008006" key="8">
    <source>
        <dbReference type="Google" id="ProtNLM"/>
    </source>
</evidence>
<dbReference type="InterPro" id="IPR043137">
    <property type="entry name" value="GGT_ssub_C"/>
</dbReference>
<dbReference type="GO" id="GO:0016740">
    <property type="term" value="F:transferase activity"/>
    <property type="evidence" value="ECO:0007669"/>
    <property type="project" value="UniProtKB-KW"/>
</dbReference>
<dbReference type="Gene3D" id="3.60.20.40">
    <property type="match status" value="1"/>
</dbReference>
<protein>
    <recommendedName>
        <fullName evidence="8">Gamma-glutamyltransferase</fullName>
    </recommendedName>
</protein>
<name>A0A1E5QBR8_9PROT</name>
<dbReference type="SUPFAM" id="SSF56235">
    <property type="entry name" value="N-terminal nucleophile aminohydrolases (Ntn hydrolases)"/>
    <property type="match status" value="1"/>
</dbReference>
<evidence type="ECO:0000313" key="6">
    <source>
        <dbReference type="EMBL" id="OEJ69515.1"/>
    </source>
</evidence>
<comment type="caution">
    <text evidence="6">The sequence shown here is derived from an EMBL/GenBank/DDBJ whole genome shotgun (WGS) entry which is preliminary data.</text>
</comment>
<keyword evidence="7" id="KW-1185">Reference proteome</keyword>